<evidence type="ECO:0000313" key="2">
    <source>
        <dbReference type="EMBL" id="AMK53441.1"/>
    </source>
</evidence>
<name>A0A140DS14_9FIRM</name>
<evidence type="ECO:0000313" key="3">
    <source>
        <dbReference type="Proteomes" id="UP000069771"/>
    </source>
</evidence>
<dbReference type="EMBL" id="CP011391">
    <property type="protein sequence ID" value="AMK53441.1"/>
    <property type="molecule type" value="Genomic_DNA"/>
</dbReference>
<gene>
    <name evidence="2" type="ORF">AALO17_03070</name>
</gene>
<sequence>MSEVFVQTSVTSGFFYVRSQSGIPCRSESPSAIGSRQIRQTD</sequence>
<feature type="region of interest" description="Disordered" evidence="1">
    <location>
        <begin position="22"/>
        <end position="42"/>
    </location>
</feature>
<keyword evidence="3" id="KW-1185">Reference proteome</keyword>
<organism evidence="2 3">
    <name type="scientific">Faecalibaculum rodentium</name>
    <dbReference type="NCBI Taxonomy" id="1702221"/>
    <lineage>
        <taxon>Bacteria</taxon>
        <taxon>Bacillati</taxon>
        <taxon>Bacillota</taxon>
        <taxon>Erysipelotrichia</taxon>
        <taxon>Erysipelotrichales</taxon>
        <taxon>Erysipelotrichaceae</taxon>
        <taxon>Faecalibaculum</taxon>
    </lineage>
</organism>
<reference evidence="2 3" key="1">
    <citation type="journal article" date="2016" name="Gut Pathog.">
        <title>Whole genome sequencing of "Faecalibaculum rodentium" ALO17, isolated from C57BL/6J laboratory mouse feces.</title>
        <authorList>
            <person name="Lim S."/>
            <person name="Chang D.H."/>
            <person name="Ahn S."/>
            <person name="Kim B.C."/>
        </authorList>
    </citation>
    <scope>NUCLEOTIDE SEQUENCE [LARGE SCALE GENOMIC DNA]</scope>
    <source>
        <strain evidence="2 3">Alo17</strain>
    </source>
</reference>
<dbReference type="Proteomes" id="UP000069771">
    <property type="component" value="Chromosome"/>
</dbReference>
<proteinExistence type="predicted"/>
<protein>
    <submittedName>
        <fullName evidence="2">Uncharacterized protein</fullName>
    </submittedName>
</protein>
<evidence type="ECO:0000256" key="1">
    <source>
        <dbReference type="SAM" id="MobiDB-lite"/>
    </source>
</evidence>
<dbReference type="AlphaFoldDB" id="A0A140DS14"/>
<accession>A0A140DS14</accession>
<dbReference type="KEGG" id="fro:AALO17_03070"/>